<keyword evidence="2" id="KW-1185">Reference proteome</keyword>
<reference evidence="1 2" key="1">
    <citation type="submission" date="2018-07" db="EMBL/GenBank/DDBJ databases">
        <title>Erythrobacter nanhaiensis sp. nov., a novel member of the genus Erythrobacter isolated from the South China Sea.</title>
        <authorList>
            <person name="Chen X."/>
            <person name="Liu J."/>
        </authorList>
    </citation>
    <scope>NUCLEOTIDE SEQUENCE [LARGE SCALE GENOMIC DNA]</scope>
    <source>
        <strain evidence="1 2">S-5</strain>
    </source>
</reference>
<sequence length="350" mass="38140">MASFDVFWPEIASHLDRTLTPVEHDHWLRQFLRFIPASTSEFLGFETRLGDRNGPTDCALNLNPAALEWLAGRTAGIAAPTGPVWDNIRSFLELWSATSASPGADLTRIWLEFDQASAPQMLPNLMFGYFPGGHDPMRTREWLVDRAIPAALGTPLPDPTRARLEAGLDCCGGADDLQIGLMSARAIPAVRLCVFDLAPEALPRLARAIGWDGDVSHVAVLVEALRPHADFVGLHFDIAHTALPRIGIEPGFTASSWARQPHREPRWQGQLDVFAAEGALVPEKRDALLEWPGHEVVTLDTRPVALLRGLSHLKLVFQGDGSTEGKAYYGIAIRDLAQGNDTATSDAVAA</sequence>
<dbReference type="RefSeq" id="WP_115491423.1">
    <property type="nucleotide sequence ID" value="NZ_JACHWW010000001.1"/>
</dbReference>
<gene>
    <name evidence="1" type="ORF">DL238_05955</name>
</gene>
<accession>A0A395LJP9</accession>
<comment type="caution">
    <text evidence="1">The sequence shown here is derived from an EMBL/GenBank/DDBJ whole genome shotgun (WGS) entry which is preliminary data.</text>
</comment>
<dbReference type="EMBL" id="QRBB01000001">
    <property type="protein sequence ID" value="RDS77203.1"/>
    <property type="molecule type" value="Genomic_DNA"/>
</dbReference>
<dbReference type="OrthoDB" id="943699at2"/>
<organism evidence="1 2">
    <name type="scientific">Alteriqipengyuania lutimaris</name>
    <dbReference type="NCBI Taxonomy" id="1538146"/>
    <lineage>
        <taxon>Bacteria</taxon>
        <taxon>Pseudomonadati</taxon>
        <taxon>Pseudomonadota</taxon>
        <taxon>Alphaproteobacteria</taxon>
        <taxon>Sphingomonadales</taxon>
        <taxon>Erythrobacteraceae</taxon>
        <taxon>Alteriqipengyuania</taxon>
    </lineage>
</organism>
<protein>
    <submittedName>
        <fullName evidence="1">Uncharacterized protein</fullName>
    </submittedName>
</protein>
<evidence type="ECO:0000313" key="2">
    <source>
        <dbReference type="Proteomes" id="UP000254101"/>
    </source>
</evidence>
<dbReference type="Proteomes" id="UP000254101">
    <property type="component" value="Unassembled WGS sequence"/>
</dbReference>
<dbReference type="AlphaFoldDB" id="A0A395LJP9"/>
<evidence type="ECO:0000313" key="1">
    <source>
        <dbReference type="EMBL" id="RDS77203.1"/>
    </source>
</evidence>
<name>A0A395LJP9_9SPHN</name>
<proteinExistence type="predicted"/>